<feature type="transmembrane region" description="Helical" evidence="6">
    <location>
        <begin position="413"/>
        <end position="432"/>
    </location>
</feature>
<name>A0AAV2HV04_LYMST</name>
<feature type="transmembrane region" description="Helical" evidence="6">
    <location>
        <begin position="56"/>
        <end position="75"/>
    </location>
</feature>
<dbReference type="InterPro" id="IPR036458">
    <property type="entry name" value="Na:dicarbo_symporter_sf"/>
</dbReference>
<dbReference type="GO" id="GO:0005313">
    <property type="term" value="F:L-glutamate transmembrane transporter activity"/>
    <property type="evidence" value="ECO:0007669"/>
    <property type="project" value="TreeGrafter"/>
</dbReference>
<keyword evidence="3 6" id="KW-0812">Transmembrane</keyword>
<dbReference type="Proteomes" id="UP001497497">
    <property type="component" value="Unassembled WGS sequence"/>
</dbReference>
<feature type="compositionally biased region" description="Polar residues" evidence="7">
    <location>
        <begin position="501"/>
        <end position="511"/>
    </location>
</feature>
<sequence>MKPKDGAESDFEVSIPLTMTLPPDHEKADFTPDTGRQESIKERSCRRRVAFVVKQNGLILATFVGIIVGFCLGLGLREVDMSDHALMWLGLPGELFLRALKATIVPLVICMVITCTATLDPKSNGKIAVIALLGFFLTQVIAVTIAIVMFFIFKPDPGNIAEVGESFGTNLETQDVFADLLRNFFPDNVVSATISQAVTVYNSRTVQQVVGNASINATIPVIVLERSSGKSDGMNILGLITICTAVGIAANKSLTPDSEFLRFFKQAQDVIFVIIKWLFWTTPLGVTSLIAKSIASVDDIGEVFRTLGLLVGAVVLGLAIHLFIILPAILFCFTRRNPYVFLITCARPFFIAFAATATSVAMPDMLTSADRNNVDHQVSAFVIPMSVTLHADGSALYIASSVLFLAQTSGLGVGVGDLVVTGVLTSVLALAIPPVPSSSIVTLVIVLTSLNYPLHGVALLFAVEWLLDRCRSGVNAVSHVMVAAYTGAICGKGKALQTEQTVEAPNKQDGQLTDVKENGDVSERL</sequence>
<evidence type="ECO:0000256" key="4">
    <source>
        <dbReference type="ARBA" id="ARBA00022989"/>
    </source>
</evidence>
<feature type="transmembrane region" description="Helical" evidence="6">
    <location>
        <begin position="307"/>
        <end position="332"/>
    </location>
</feature>
<evidence type="ECO:0000256" key="7">
    <source>
        <dbReference type="SAM" id="MobiDB-lite"/>
    </source>
</evidence>
<feature type="region of interest" description="Disordered" evidence="7">
    <location>
        <begin position="501"/>
        <end position="525"/>
    </location>
</feature>
<comment type="similarity">
    <text evidence="6">Belongs to the dicarboxylate/amino acid:cation symporter (DAACS) (TC 2.A.23) family.</text>
</comment>
<evidence type="ECO:0000313" key="8">
    <source>
        <dbReference type="EMBL" id="CAL1537304.1"/>
    </source>
</evidence>
<evidence type="ECO:0000256" key="2">
    <source>
        <dbReference type="ARBA" id="ARBA00022448"/>
    </source>
</evidence>
<evidence type="ECO:0000256" key="5">
    <source>
        <dbReference type="ARBA" id="ARBA00023136"/>
    </source>
</evidence>
<evidence type="ECO:0000256" key="6">
    <source>
        <dbReference type="RuleBase" id="RU361216"/>
    </source>
</evidence>
<dbReference type="PRINTS" id="PR00173">
    <property type="entry name" value="EDTRNSPORT"/>
</dbReference>
<evidence type="ECO:0000256" key="1">
    <source>
        <dbReference type="ARBA" id="ARBA00004141"/>
    </source>
</evidence>
<protein>
    <recommendedName>
        <fullName evidence="6">Amino acid transporter</fullName>
    </recommendedName>
</protein>
<feature type="transmembrane region" description="Helical" evidence="6">
    <location>
        <begin position="438"/>
        <end position="463"/>
    </location>
</feature>
<dbReference type="GO" id="GO:0015175">
    <property type="term" value="F:neutral L-amino acid transmembrane transporter activity"/>
    <property type="evidence" value="ECO:0007669"/>
    <property type="project" value="TreeGrafter"/>
</dbReference>
<feature type="transmembrane region" description="Helical" evidence="6">
    <location>
        <begin position="95"/>
        <end position="115"/>
    </location>
</feature>
<dbReference type="AlphaFoldDB" id="A0AAV2HV04"/>
<keyword evidence="9" id="KW-1185">Reference proteome</keyword>
<feature type="transmembrane region" description="Helical" evidence="6">
    <location>
        <begin position="270"/>
        <end position="295"/>
    </location>
</feature>
<dbReference type="GO" id="GO:0005886">
    <property type="term" value="C:plasma membrane"/>
    <property type="evidence" value="ECO:0007669"/>
    <property type="project" value="TreeGrafter"/>
</dbReference>
<dbReference type="Pfam" id="PF00375">
    <property type="entry name" value="SDF"/>
    <property type="match status" value="1"/>
</dbReference>
<organism evidence="8 9">
    <name type="scientific">Lymnaea stagnalis</name>
    <name type="common">Great pond snail</name>
    <name type="synonym">Helix stagnalis</name>
    <dbReference type="NCBI Taxonomy" id="6523"/>
    <lineage>
        <taxon>Eukaryota</taxon>
        <taxon>Metazoa</taxon>
        <taxon>Spiralia</taxon>
        <taxon>Lophotrochozoa</taxon>
        <taxon>Mollusca</taxon>
        <taxon>Gastropoda</taxon>
        <taxon>Heterobranchia</taxon>
        <taxon>Euthyneura</taxon>
        <taxon>Panpulmonata</taxon>
        <taxon>Hygrophila</taxon>
        <taxon>Lymnaeoidea</taxon>
        <taxon>Lymnaeidae</taxon>
        <taxon>Lymnaea</taxon>
    </lineage>
</organism>
<dbReference type="InterPro" id="IPR050746">
    <property type="entry name" value="DAACS"/>
</dbReference>
<feature type="transmembrane region" description="Helical" evidence="6">
    <location>
        <begin position="127"/>
        <end position="153"/>
    </location>
</feature>
<keyword evidence="4 6" id="KW-1133">Transmembrane helix</keyword>
<reference evidence="8 9" key="1">
    <citation type="submission" date="2024-04" db="EMBL/GenBank/DDBJ databases">
        <authorList>
            <consortium name="Genoscope - CEA"/>
            <person name="William W."/>
        </authorList>
    </citation>
    <scope>NUCLEOTIDE SEQUENCE [LARGE SCALE GENOMIC DNA]</scope>
</reference>
<keyword evidence="5 6" id="KW-0472">Membrane</keyword>
<comment type="caution">
    <text evidence="8">The sequence shown here is derived from an EMBL/GenBank/DDBJ whole genome shotgun (WGS) entry which is preliminary data.</text>
</comment>
<dbReference type="EMBL" id="CAXITT010000257">
    <property type="protein sequence ID" value="CAL1537304.1"/>
    <property type="molecule type" value="Genomic_DNA"/>
</dbReference>
<feature type="transmembrane region" description="Helical" evidence="6">
    <location>
        <begin position="233"/>
        <end position="250"/>
    </location>
</feature>
<keyword evidence="6" id="KW-0769">Symport</keyword>
<dbReference type="PANTHER" id="PTHR11958:SF63">
    <property type="entry name" value="AMINO ACID TRANSPORTER"/>
    <property type="match status" value="1"/>
</dbReference>
<dbReference type="InterPro" id="IPR001991">
    <property type="entry name" value="Na-dicarboxylate_symporter"/>
</dbReference>
<gene>
    <name evidence="8" type="ORF">GSLYS_00011217001</name>
</gene>
<dbReference type="SUPFAM" id="SSF118215">
    <property type="entry name" value="Proton glutamate symport protein"/>
    <property type="match status" value="1"/>
</dbReference>
<dbReference type="Gene3D" id="1.10.3860.10">
    <property type="entry name" value="Sodium:dicarboxylate symporter"/>
    <property type="match status" value="1"/>
</dbReference>
<feature type="transmembrane region" description="Helical" evidence="6">
    <location>
        <begin position="339"/>
        <end position="361"/>
    </location>
</feature>
<feature type="compositionally biased region" description="Basic and acidic residues" evidence="7">
    <location>
        <begin position="23"/>
        <end position="41"/>
    </location>
</feature>
<keyword evidence="2 6" id="KW-0813">Transport</keyword>
<evidence type="ECO:0000256" key="3">
    <source>
        <dbReference type="ARBA" id="ARBA00022692"/>
    </source>
</evidence>
<accession>A0AAV2HV04</accession>
<proteinExistence type="inferred from homology"/>
<feature type="compositionally biased region" description="Basic and acidic residues" evidence="7">
    <location>
        <begin position="514"/>
        <end position="525"/>
    </location>
</feature>
<comment type="subcellular location">
    <subcellularLocation>
        <location evidence="1 6">Membrane</location>
        <topology evidence="1 6">Multi-pass membrane protein</topology>
    </subcellularLocation>
</comment>
<dbReference type="PANTHER" id="PTHR11958">
    <property type="entry name" value="SODIUM/DICARBOXYLATE SYMPORTER-RELATED"/>
    <property type="match status" value="1"/>
</dbReference>
<evidence type="ECO:0000313" key="9">
    <source>
        <dbReference type="Proteomes" id="UP001497497"/>
    </source>
</evidence>
<dbReference type="GO" id="GO:0015501">
    <property type="term" value="F:glutamate:sodium symporter activity"/>
    <property type="evidence" value="ECO:0007669"/>
    <property type="project" value="TreeGrafter"/>
</dbReference>
<feature type="region of interest" description="Disordered" evidence="7">
    <location>
        <begin position="22"/>
        <end position="41"/>
    </location>
</feature>
<feature type="transmembrane region" description="Helical" evidence="6">
    <location>
        <begin position="381"/>
        <end position="406"/>
    </location>
</feature>